<accession>A0A915EVN3</accession>
<evidence type="ECO:0000313" key="2">
    <source>
        <dbReference type="WBParaSite" id="maker-E.canG7_contigs_7449-snap-gene-0.1-mRNA-1"/>
    </source>
</evidence>
<reference evidence="2" key="1">
    <citation type="submission" date="2022-11" db="UniProtKB">
        <authorList>
            <consortium name="WormBaseParasite"/>
        </authorList>
    </citation>
    <scope>IDENTIFICATION</scope>
</reference>
<evidence type="ECO:0000313" key="1">
    <source>
        <dbReference type="Proteomes" id="UP000887562"/>
    </source>
</evidence>
<protein>
    <submittedName>
        <fullName evidence="2">Uncharacterized protein</fullName>
    </submittedName>
</protein>
<name>A0A915EVN3_9CEST</name>
<proteinExistence type="predicted"/>
<sequence>MRYKGTHDCSANESNARMRLKSRFCKSYRQQLQVRWLHLQTRGLKWCCQKYLAIYSKLAALYKLLNYFPKILFDLEPEHLGPFSPHLSDITGTIDAFKGVHFADYLLKLRERGGFFGSILDQAYQSKYTVPYNGDFATIYSLTCVMGKIVTSDNESL</sequence>
<dbReference type="AlphaFoldDB" id="A0A915EVN3"/>
<organism evidence="1 2">
    <name type="scientific">Echinococcus canadensis</name>
    <dbReference type="NCBI Taxonomy" id="519352"/>
    <lineage>
        <taxon>Eukaryota</taxon>
        <taxon>Metazoa</taxon>
        <taxon>Spiralia</taxon>
        <taxon>Lophotrochozoa</taxon>
        <taxon>Platyhelminthes</taxon>
        <taxon>Cestoda</taxon>
        <taxon>Eucestoda</taxon>
        <taxon>Cyclophyllidea</taxon>
        <taxon>Taeniidae</taxon>
        <taxon>Echinococcus</taxon>
        <taxon>Echinococcus canadensis group</taxon>
    </lineage>
</organism>
<dbReference type="WBParaSite" id="maker-E.canG7_contigs_7449-snap-gene-0.1-mRNA-1">
    <property type="protein sequence ID" value="maker-E.canG7_contigs_7449-snap-gene-0.1-mRNA-1"/>
    <property type="gene ID" value="EcG7_09317"/>
</dbReference>
<keyword evidence="1" id="KW-1185">Reference proteome</keyword>
<dbReference type="Proteomes" id="UP000887562">
    <property type="component" value="Unplaced"/>
</dbReference>